<evidence type="ECO:0000256" key="12">
    <source>
        <dbReference type="ARBA" id="ARBA00022840"/>
    </source>
</evidence>
<accession>A0A0U4FH55</accession>
<comment type="cofactor">
    <cofactor evidence="1">
        <name>Mn(2+)</name>
        <dbReference type="ChEBI" id="CHEBI:29035"/>
    </cofactor>
</comment>
<evidence type="ECO:0000256" key="15">
    <source>
        <dbReference type="ARBA" id="ARBA00023172"/>
    </source>
</evidence>
<keyword evidence="10" id="KW-0378">Hydrolase</keyword>
<keyword evidence="14" id="KW-0238">DNA-binding</keyword>
<evidence type="ECO:0000256" key="17">
    <source>
        <dbReference type="ARBA" id="ARBA00023211"/>
    </source>
</evidence>
<dbReference type="NCBIfam" id="TIGR02776">
    <property type="entry name" value="NHEJ_ligase_prk"/>
    <property type="match status" value="1"/>
</dbReference>
<dbReference type="NCBIfam" id="NF007211">
    <property type="entry name" value="PRK09633.1"/>
    <property type="match status" value="1"/>
</dbReference>
<comment type="catalytic activity">
    <reaction evidence="20">
        <text>ATP + (deoxyribonucleotide)n-3'-hydroxyl + 5'-phospho-(deoxyribonucleotide)m = (deoxyribonucleotide)n+m + AMP + diphosphate.</text>
        <dbReference type="EC" id="6.5.1.1"/>
    </reaction>
</comment>
<evidence type="ECO:0000256" key="21">
    <source>
        <dbReference type="ARBA" id="ARBA00049981"/>
    </source>
</evidence>
<dbReference type="GO" id="GO:0046872">
    <property type="term" value="F:metal ion binding"/>
    <property type="evidence" value="ECO:0007669"/>
    <property type="project" value="UniProtKB-KW"/>
</dbReference>
<dbReference type="InterPro" id="IPR016059">
    <property type="entry name" value="DNA_ligase_ATP-dep_CS"/>
</dbReference>
<dbReference type="Pfam" id="PF01068">
    <property type="entry name" value="DNA_ligase_A_M"/>
    <property type="match status" value="1"/>
</dbReference>
<keyword evidence="3 24" id="KW-0436">Ligase</keyword>
<dbReference type="GO" id="GO:0006281">
    <property type="term" value="P:DNA repair"/>
    <property type="evidence" value="ECO:0007669"/>
    <property type="project" value="UniProtKB-KW"/>
</dbReference>
<sequence>MQVMKPIASNALPEGDEWVYEVKYDGFRCVLHWGSDPNSVQIISRNGKDLSGNFPEIINACQEQKSHVTDYLPLKLDGELVVLNNTQQANFSLIQKRGRLKKHDLIEQEASRRPASFMAFDLIAINDTDMIDLTFDERKRTLADVFVGKRSLGDRLHHISSSDNAEALWQDIFAHKGEGMIAKRKDSRYQPGKKHHDWFKVKNWRTIKAFLTFYEPNNDYFTVCVFQDNSVIEIGKCKHGLDDEAYKVLKELFLSKGTDEKGGFRIPPAICAEIHTLDLMGGELREPEFNRLLPQATVDDCTWETLQLDIAMLPETVDVSNTDKLFWPSPGFTKGDLLLYMREIAPYMLPFLKNRLLTIIRSPDGVHGESFFQKHLPDYAPDFIKGVEHDGENCFVCHDLDSLIWFANHGALEYHIPFQTFEDENPLEIVFDLDPPGREQFSLAVKAALLLKQILDDLRLKSFVKTSGGKGLQVHIPLPANSMSYEETGILTQAVAWTLEKSHPDLFTTERFKKKRGDRLYIDYLQHGEGKTIVSPYSPRKRDDATVAAPLFWDEVNSDLSPDMFRIDNVVERVKAVGCPFKDYFVAGENQVLDDVLAMIGS</sequence>
<keyword evidence="5" id="KW-0548">Nucleotidyltransferase</keyword>
<dbReference type="PROSITE" id="PS50160">
    <property type="entry name" value="DNA_LIGASE_A3"/>
    <property type="match status" value="1"/>
</dbReference>
<keyword evidence="17" id="KW-0464">Manganese</keyword>
<keyword evidence="15" id="KW-0233">DNA recombination</keyword>
<dbReference type="Gene3D" id="3.30.470.30">
    <property type="entry name" value="DNA ligase/mRNA capping enzyme"/>
    <property type="match status" value="1"/>
</dbReference>
<dbReference type="GO" id="GO:0003910">
    <property type="term" value="F:DNA ligase (ATP) activity"/>
    <property type="evidence" value="ECO:0007669"/>
    <property type="project" value="UniProtKB-EC"/>
</dbReference>
<evidence type="ECO:0000256" key="18">
    <source>
        <dbReference type="ARBA" id="ARBA00023268"/>
    </source>
</evidence>
<dbReference type="OrthoDB" id="9802472at2"/>
<dbReference type="Pfam" id="PF21686">
    <property type="entry name" value="LigD_Prim-Pol"/>
    <property type="match status" value="1"/>
</dbReference>
<dbReference type="Proteomes" id="UP000050331">
    <property type="component" value="Chromosome"/>
</dbReference>
<dbReference type="PROSITE" id="PS00333">
    <property type="entry name" value="DNA_LIGASE_A2"/>
    <property type="match status" value="1"/>
</dbReference>
<keyword evidence="16" id="KW-0234">DNA repair</keyword>
<dbReference type="InterPro" id="IPR052171">
    <property type="entry name" value="NHEJ_LigD"/>
</dbReference>
<dbReference type="EC" id="6.5.1.1" evidence="2"/>
<keyword evidence="4" id="KW-0808">Transferase</keyword>
<dbReference type="GO" id="GO:0006310">
    <property type="term" value="P:DNA recombination"/>
    <property type="evidence" value="ECO:0007669"/>
    <property type="project" value="UniProtKB-KW"/>
</dbReference>
<name>A0A0U4FH55_9BACI</name>
<dbReference type="STRING" id="1472767.AOX59_15425"/>
<evidence type="ECO:0000256" key="14">
    <source>
        <dbReference type="ARBA" id="ARBA00023125"/>
    </source>
</evidence>
<reference evidence="24 25" key="1">
    <citation type="submission" date="2016-01" db="EMBL/GenBank/DDBJ databases">
        <title>Complete genome sequence of strain Lentibacillus amyloliquefaciens LAM0015T isolated from saline sediment.</title>
        <authorList>
            <person name="Wang J.-L."/>
            <person name="He M.-X."/>
        </authorList>
    </citation>
    <scope>NUCLEOTIDE SEQUENCE [LARGE SCALE GENOMIC DNA]</scope>
    <source>
        <strain evidence="24 25">LAM0015</strain>
    </source>
</reference>
<evidence type="ECO:0000256" key="5">
    <source>
        <dbReference type="ARBA" id="ARBA00022695"/>
    </source>
</evidence>
<evidence type="ECO:0000313" key="25">
    <source>
        <dbReference type="Proteomes" id="UP000050331"/>
    </source>
</evidence>
<keyword evidence="18" id="KW-0511">Multifunctional enzyme</keyword>
<evidence type="ECO:0000313" key="24">
    <source>
        <dbReference type="EMBL" id="ALX49837.1"/>
    </source>
</evidence>
<evidence type="ECO:0000256" key="3">
    <source>
        <dbReference type="ARBA" id="ARBA00022598"/>
    </source>
</evidence>
<evidence type="ECO:0000256" key="22">
    <source>
        <dbReference type="ARBA" id="ARBA00049990"/>
    </source>
</evidence>
<evidence type="ECO:0000256" key="9">
    <source>
        <dbReference type="ARBA" id="ARBA00022763"/>
    </source>
</evidence>
<organism evidence="24 25">
    <name type="scientific">Lentibacillus amyloliquefaciens</name>
    <dbReference type="NCBI Taxonomy" id="1472767"/>
    <lineage>
        <taxon>Bacteria</taxon>
        <taxon>Bacillati</taxon>
        <taxon>Bacillota</taxon>
        <taxon>Bacilli</taxon>
        <taxon>Bacillales</taxon>
        <taxon>Bacillaceae</taxon>
        <taxon>Lentibacillus</taxon>
    </lineage>
</organism>
<dbReference type="CDD" id="cd07906">
    <property type="entry name" value="Adenylation_DNA_ligase_LigD_LigC"/>
    <property type="match status" value="1"/>
</dbReference>
<keyword evidence="7" id="KW-0479">Metal-binding</keyword>
<evidence type="ECO:0000256" key="8">
    <source>
        <dbReference type="ARBA" id="ARBA00022741"/>
    </source>
</evidence>
<comment type="similarity">
    <text evidence="21">In the C-terminal section; belongs to the ATP-dependent DNA ligase family.</text>
</comment>
<evidence type="ECO:0000256" key="6">
    <source>
        <dbReference type="ARBA" id="ARBA00022722"/>
    </source>
</evidence>
<keyword evidence="25" id="KW-1185">Reference proteome</keyword>
<evidence type="ECO:0000256" key="2">
    <source>
        <dbReference type="ARBA" id="ARBA00012727"/>
    </source>
</evidence>
<gene>
    <name evidence="24" type="ORF">AOX59_15425</name>
</gene>
<dbReference type="PANTHER" id="PTHR42705">
    <property type="entry name" value="BIFUNCTIONAL NON-HOMOLOGOUS END JOINING PROTEIN LIGD"/>
    <property type="match status" value="1"/>
</dbReference>
<dbReference type="AlphaFoldDB" id="A0A0U4FH55"/>
<dbReference type="InterPro" id="IPR014146">
    <property type="entry name" value="LigD_ligase_dom"/>
</dbReference>
<evidence type="ECO:0000256" key="10">
    <source>
        <dbReference type="ARBA" id="ARBA00022801"/>
    </source>
</evidence>
<evidence type="ECO:0000256" key="19">
    <source>
        <dbReference type="ARBA" id="ARBA00029943"/>
    </source>
</evidence>
<keyword evidence="13" id="KW-0239">DNA-directed DNA polymerase</keyword>
<keyword evidence="8" id="KW-0547">Nucleotide-binding</keyword>
<evidence type="ECO:0000256" key="4">
    <source>
        <dbReference type="ARBA" id="ARBA00022679"/>
    </source>
</evidence>
<feature type="domain" description="ATP-dependent DNA ligase family profile" evidence="23">
    <location>
        <begin position="108"/>
        <end position="202"/>
    </location>
</feature>
<evidence type="ECO:0000259" key="23">
    <source>
        <dbReference type="PROSITE" id="PS50160"/>
    </source>
</evidence>
<dbReference type="GO" id="GO:0003677">
    <property type="term" value="F:DNA binding"/>
    <property type="evidence" value="ECO:0007669"/>
    <property type="project" value="UniProtKB-KW"/>
</dbReference>
<dbReference type="PANTHER" id="PTHR42705:SF2">
    <property type="entry name" value="BIFUNCTIONAL NON-HOMOLOGOUS END JOINING PROTEIN LIGD"/>
    <property type="match status" value="1"/>
</dbReference>
<evidence type="ECO:0000256" key="7">
    <source>
        <dbReference type="ARBA" id="ARBA00022723"/>
    </source>
</evidence>
<dbReference type="GO" id="GO:0003887">
    <property type="term" value="F:DNA-directed DNA polymerase activity"/>
    <property type="evidence" value="ECO:0007669"/>
    <property type="project" value="UniProtKB-KW"/>
</dbReference>
<dbReference type="SUPFAM" id="SSF56091">
    <property type="entry name" value="DNA ligase/mRNA capping enzyme, catalytic domain"/>
    <property type="match status" value="1"/>
</dbReference>
<dbReference type="KEGG" id="lao:AOX59_15425"/>
<keyword evidence="9" id="KW-0227">DNA damage</keyword>
<evidence type="ECO:0000256" key="1">
    <source>
        <dbReference type="ARBA" id="ARBA00001936"/>
    </source>
</evidence>
<protein>
    <recommendedName>
        <fullName evidence="2">DNA ligase (ATP)</fullName>
        <ecNumber evidence="2">6.5.1.1</ecNumber>
    </recommendedName>
    <alternativeName>
        <fullName evidence="19">NHEJ DNA polymerase</fullName>
    </alternativeName>
</protein>
<evidence type="ECO:0000256" key="20">
    <source>
        <dbReference type="ARBA" id="ARBA00034003"/>
    </source>
</evidence>
<comment type="similarity">
    <text evidence="22">In the N-terminal section; belongs to the LigD polymerase family.</text>
</comment>
<keyword evidence="11" id="KW-0269">Exonuclease</keyword>
<keyword evidence="12" id="KW-0067">ATP-binding</keyword>
<dbReference type="Gene3D" id="3.90.920.10">
    <property type="entry name" value="DNA primase, PRIM domain"/>
    <property type="match status" value="1"/>
</dbReference>
<dbReference type="InterPro" id="IPR014143">
    <property type="entry name" value="NHEJ_ligase_prk"/>
</dbReference>
<dbReference type="NCBIfam" id="TIGR02779">
    <property type="entry name" value="NHEJ_ligase_lig"/>
    <property type="match status" value="1"/>
</dbReference>
<evidence type="ECO:0000256" key="13">
    <source>
        <dbReference type="ARBA" id="ARBA00022932"/>
    </source>
</evidence>
<dbReference type="PROSITE" id="PS00697">
    <property type="entry name" value="DNA_LIGASE_A1"/>
    <property type="match status" value="1"/>
</dbReference>
<proteinExistence type="inferred from homology"/>
<dbReference type="InterPro" id="IPR014145">
    <property type="entry name" value="LigD_pol_dom"/>
</dbReference>
<evidence type="ECO:0000256" key="11">
    <source>
        <dbReference type="ARBA" id="ARBA00022839"/>
    </source>
</evidence>
<evidence type="ECO:0000256" key="16">
    <source>
        <dbReference type="ARBA" id="ARBA00023204"/>
    </source>
</evidence>
<keyword evidence="6" id="KW-0540">Nuclease</keyword>
<dbReference type="EMBL" id="CP013862">
    <property type="protein sequence ID" value="ALX49837.1"/>
    <property type="molecule type" value="Genomic_DNA"/>
</dbReference>
<dbReference type="GO" id="GO:0004527">
    <property type="term" value="F:exonuclease activity"/>
    <property type="evidence" value="ECO:0007669"/>
    <property type="project" value="UniProtKB-KW"/>
</dbReference>
<dbReference type="NCBIfam" id="TIGR02778">
    <property type="entry name" value="ligD_pol"/>
    <property type="match status" value="1"/>
</dbReference>
<dbReference type="InterPro" id="IPR012310">
    <property type="entry name" value="DNA_ligase_ATP-dep_cent"/>
</dbReference>
<dbReference type="GO" id="GO:0005524">
    <property type="term" value="F:ATP binding"/>
    <property type="evidence" value="ECO:0007669"/>
    <property type="project" value="UniProtKB-KW"/>
</dbReference>